<organism evidence="1">
    <name type="scientific">marine sediment metagenome</name>
    <dbReference type="NCBI Taxonomy" id="412755"/>
    <lineage>
        <taxon>unclassified sequences</taxon>
        <taxon>metagenomes</taxon>
        <taxon>ecological metagenomes</taxon>
    </lineage>
</organism>
<comment type="caution">
    <text evidence="1">The sequence shown here is derived from an EMBL/GenBank/DDBJ whole genome shotgun (WGS) entry which is preliminary data.</text>
</comment>
<dbReference type="EMBL" id="LAZR01058606">
    <property type="protein sequence ID" value="KKK69526.1"/>
    <property type="molecule type" value="Genomic_DNA"/>
</dbReference>
<feature type="non-terminal residue" evidence="1">
    <location>
        <position position="44"/>
    </location>
</feature>
<reference evidence="1" key="1">
    <citation type="journal article" date="2015" name="Nature">
        <title>Complex archaea that bridge the gap between prokaryotes and eukaryotes.</title>
        <authorList>
            <person name="Spang A."/>
            <person name="Saw J.H."/>
            <person name="Jorgensen S.L."/>
            <person name="Zaremba-Niedzwiedzka K."/>
            <person name="Martijn J."/>
            <person name="Lind A.E."/>
            <person name="van Eijk R."/>
            <person name="Schleper C."/>
            <person name="Guy L."/>
            <person name="Ettema T.J."/>
        </authorList>
    </citation>
    <scope>NUCLEOTIDE SEQUENCE</scope>
</reference>
<gene>
    <name evidence="1" type="ORF">LCGC14_2933160</name>
</gene>
<dbReference type="AlphaFoldDB" id="A0A0F9ABB1"/>
<sequence>MKFRKFTLILLFLLIATVVMAHQYAPDIIVTSPSGLWTDTRAYT</sequence>
<protein>
    <submittedName>
        <fullName evidence="1">Uncharacterized protein</fullName>
    </submittedName>
</protein>
<accession>A0A0F9ABB1</accession>
<proteinExistence type="predicted"/>
<evidence type="ECO:0000313" key="1">
    <source>
        <dbReference type="EMBL" id="KKK69526.1"/>
    </source>
</evidence>
<name>A0A0F9ABB1_9ZZZZ</name>